<feature type="domain" description="Class II aldolase/adducin N-terminal" evidence="9">
    <location>
        <begin position="8"/>
        <end position="199"/>
    </location>
</feature>
<dbReference type="GO" id="GO:0019323">
    <property type="term" value="P:pentose catabolic process"/>
    <property type="evidence" value="ECO:0007669"/>
    <property type="project" value="TreeGrafter"/>
</dbReference>
<dbReference type="GO" id="GO:0005829">
    <property type="term" value="C:cytosol"/>
    <property type="evidence" value="ECO:0007669"/>
    <property type="project" value="TreeGrafter"/>
</dbReference>
<comment type="catalytic activity">
    <reaction evidence="1">
        <text>L-ribulose 5-phosphate = D-xylulose 5-phosphate</text>
        <dbReference type="Rhea" id="RHEA:22368"/>
        <dbReference type="ChEBI" id="CHEBI:57737"/>
        <dbReference type="ChEBI" id="CHEBI:58226"/>
        <dbReference type="EC" id="5.1.3.4"/>
    </reaction>
</comment>
<evidence type="ECO:0000256" key="3">
    <source>
        <dbReference type="ARBA" id="ARBA00010037"/>
    </source>
</evidence>
<gene>
    <name evidence="10" type="ORF">ENO59_11925</name>
</gene>
<dbReference type="SMART" id="SM01007">
    <property type="entry name" value="Aldolase_II"/>
    <property type="match status" value="1"/>
</dbReference>
<dbReference type="EMBL" id="DSGB01000006">
    <property type="protein sequence ID" value="HER97191.1"/>
    <property type="molecule type" value="Genomic_DNA"/>
</dbReference>
<name>A0A7V2F793_RHOMR</name>
<dbReference type="EC" id="5.1.3.4" evidence="4"/>
<dbReference type="AlphaFoldDB" id="A0A7V2F793"/>
<comment type="caution">
    <text evidence="10">The sequence shown here is derived from an EMBL/GenBank/DDBJ whole genome shotgun (WGS) entry which is preliminary data.</text>
</comment>
<keyword evidence="8" id="KW-0119">Carbohydrate metabolism</keyword>
<evidence type="ECO:0000256" key="1">
    <source>
        <dbReference type="ARBA" id="ARBA00001726"/>
    </source>
</evidence>
<dbReference type="PANTHER" id="PTHR22789:SF8">
    <property type="entry name" value="L-RIBULOSE-5-PHOSPHATE 4-EPIMERASE SGBE"/>
    <property type="match status" value="1"/>
</dbReference>
<evidence type="ECO:0000256" key="8">
    <source>
        <dbReference type="ARBA" id="ARBA00023277"/>
    </source>
</evidence>
<keyword evidence="5" id="KW-0479">Metal-binding</keyword>
<proteinExistence type="inferred from homology"/>
<sequence length="233" mass="26085">MAFEKLKAAVWKANQDIVRRGLVQLTWGNASGVDRAAGVMAIKPSGIDYDQLRPEDIVVLELENGRVIEGSLRPSTDMPTHRYLYLHFPEIGGIVHTHSRYAVAWAQARRPIPCLGTTHADYFRGPIPVTRPLWPDEVAEAYEHHTGRVIVECFKTQQLHPLEIPGVLVAGHGPFSWGETPEKAVENALVLELVAEMALHTYLLHPEASALEAYVLEKHFSRKHGAQAYYGQR</sequence>
<keyword evidence="7" id="KW-0413">Isomerase</keyword>
<organism evidence="10">
    <name type="scientific">Rhodothermus marinus</name>
    <name type="common">Rhodothermus obamensis</name>
    <dbReference type="NCBI Taxonomy" id="29549"/>
    <lineage>
        <taxon>Bacteria</taxon>
        <taxon>Pseudomonadati</taxon>
        <taxon>Rhodothermota</taxon>
        <taxon>Rhodothermia</taxon>
        <taxon>Rhodothermales</taxon>
        <taxon>Rhodothermaceae</taxon>
        <taxon>Rhodothermus</taxon>
    </lineage>
</organism>
<comment type="cofactor">
    <cofactor evidence="2">
        <name>Zn(2+)</name>
        <dbReference type="ChEBI" id="CHEBI:29105"/>
    </cofactor>
</comment>
<dbReference type="FunFam" id="3.40.225.10:FF:000001">
    <property type="entry name" value="L-ribulose-5-phosphate 4-epimerase UlaF"/>
    <property type="match status" value="1"/>
</dbReference>
<evidence type="ECO:0000259" key="9">
    <source>
        <dbReference type="SMART" id="SM01007"/>
    </source>
</evidence>
<dbReference type="GO" id="GO:0016832">
    <property type="term" value="F:aldehyde-lyase activity"/>
    <property type="evidence" value="ECO:0007669"/>
    <property type="project" value="TreeGrafter"/>
</dbReference>
<evidence type="ECO:0000256" key="7">
    <source>
        <dbReference type="ARBA" id="ARBA00023235"/>
    </source>
</evidence>
<reference evidence="10" key="1">
    <citation type="journal article" date="2020" name="mSystems">
        <title>Genome- and Community-Level Interaction Insights into Carbon Utilization and Element Cycling Functions of Hydrothermarchaeota in Hydrothermal Sediment.</title>
        <authorList>
            <person name="Zhou Z."/>
            <person name="Liu Y."/>
            <person name="Xu W."/>
            <person name="Pan J."/>
            <person name="Luo Z.H."/>
            <person name="Li M."/>
        </authorList>
    </citation>
    <scope>NUCLEOTIDE SEQUENCE [LARGE SCALE GENOMIC DNA]</scope>
    <source>
        <strain evidence="10">SpSt-143</strain>
    </source>
</reference>
<keyword evidence="6" id="KW-0862">Zinc</keyword>
<dbReference type="InterPro" id="IPR050197">
    <property type="entry name" value="Aldolase_class_II_sugar_metab"/>
</dbReference>
<evidence type="ECO:0000256" key="5">
    <source>
        <dbReference type="ARBA" id="ARBA00022723"/>
    </source>
</evidence>
<accession>A0A7V2F793</accession>
<dbReference type="Gene3D" id="3.40.225.10">
    <property type="entry name" value="Class II aldolase/adducin N-terminal domain"/>
    <property type="match status" value="1"/>
</dbReference>
<dbReference type="Pfam" id="PF00596">
    <property type="entry name" value="Aldolase_II"/>
    <property type="match status" value="1"/>
</dbReference>
<dbReference type="InterPro" id="IPR036409">
    <property type="entry name" value="Aldolase_II/adducin_N_sf"/>
</dbReference>
<dbReference type="InterPro" id="IPR001303">
    <property type="entry name" value="Aldolase_II/adducin_N"/>
</dbReference>
<comment type="similarity">
    <text evidence="3">Belongs to the aldolase class II family. AraD/FucA subfamily.</text>
</comment>
<evidence type="ECO:0000256" key="2">
    <source>
        <dbReference type="ARBA" id="ARBA00001947"/>
    </source>
</evidence>
<evidence type="ECO:0000256" key="6">
    <source>
        <dbReference type="ARBA" id="ARBA00022833"/>
    </source>
</evidence>
<protein>
    <recommendedName>
        <fullName evidence="4">L-ribulose-5-phosphate 4-epimerase</fullName>
        <ecNumber evidence="4">5.1.3.4</ecNumber>
    </recommendedName>
</protein>
<evidence type="ECO:0000256" key="4">
    <source>
        <dbReference type="ARBA" id="ARBA00013186"/>
    </source>
</evidence>
<dbReference type="NCBIfam" id="NF006047">
    <property type="entry name" value="PRK08193.1"/>
    <property type="match status" value="1"/>
</dbReference>
<dbReference type="PANTHER" id="PTHR22789">
    <property type="entry name" value="FUCULOSE PHOSPHATE ALDOLASE"/>
    <property type="match status" value="1"/>
</dbReference>
<dbReference type="GO" id="GO:0046872">
    <property type="term" value="F:metal ion binding"/>
    <property type="evidence" value="ECO:0007669"/>
    <property type="project" value="UniProtKB-KW"/>
</dbReference>
<dbReference type="SUPFAM" id="SSF53639">
    <property type="entry name" value="AraD/HMP-PK domain-like"/>
    <property type="match status" value="1"/>
</dbReference>
<evidence type="ECO:0000313" key="10">
    <source>
        <dbReference type="EMBL" id="HER97191.1"/>
    </source>
</evidence>
<dbReference type="GO" id="GO:0008742">
    <property type="term" value="F:L-ribulose-phosphate 4-epimerase activity"/>
    <property type="evidence" value="ECO:0007669"/>
    <property type="project" value="UniProtKB-EC"/>
</dbReference>